<dbReference type="OrthoDB" id="7060517at2"/>
<dbReference type="AlphaFoldDB" id="A0A0G3M5R7"/>
<dbReference type="Proteomes" id="UP000035213">
    <property type="component" value="Chromosome"/>
</dbReference>
<dbReference type="STRING" id="1324352.OK18_16370"/>
<proteinExistence type="predicted"/>
<dbReference type="PATRIC" id="fig|1324352.5.peg.3418"/>
<gene>
    <name evidence="1" type="ORF">OK18_16370</name>
</gene>
<organism evidence="1 2">
    <name type="scientific">Chryseobacterium gallinarum</name>
    <dbReference type="NCBI Taxonomy" id="1324352"/>
    <lineage>
        <taxon>Bacteria</taxon>
        <taxon>Pseudomonadati</taxon>
        <taxon>Bacteroidota</taxon>
        <taxon>Flavobacteriia</taxon>
        <taxon>Flavobacteriales</taxon>
        <taxon>Weeksellaceae</taxon>
        <taxon>Chryseobacterium group</taxon>
        <taxon>Chryseobacterium</taxon>
    </lineage>
</organism>
<dbReference type="RefSeq" id="WP_053328696.1">
    <property type="nucleotide sequence ID" value="NZ_CP009928.1"/>
</dbReference>
<reference evidence="1 2" key="1">
    <citation type="submission" date="2014-11" db="EMBL/GenBank/DDBJ databases">
        <authorList>
            <person name="Park G.-S."/>
            <person name="Hong S.-J."/>
            <person name="Jung B.K."/>
            <person name="Khan A.R."/>
            <person name="Kwak Y."/>
            <person name="Shin J.-H."/>
        </authorList>
    </citation>
    <scope>NUCLEOTIDE SEQUENCE [LARGE SCALE GENOMIC DNA]</scope>
    <source>
        <strain evidence="1 2">DSM 27622</strain>
    </source>
</reference>
<evidence type="ECO:0000313" key="2">
    <source>
        <dbReference type="Proteomes" id="UP000035213"/>
    </source>
</evidence>
<protein>
    <submittedName>
        <fullName evidence="1">Uncharacterized protein</fullName>
    </submittedName>
</protein>
<evidence type="ECO:0000313" key="1">
    <source>
        <dbReference type="EMBL" id="AKK73965.1"/>
    </source>
</evidence>
<dbReference type="KEGG" id="cgn:OK18_16370"/>
<sequence length="117" mass="13194">MKIRIKDNSVRFRLTQSEVSELGEKGMVSSFTQFVDRPFIYTIEKTQDEALSAAFIENKIVMKIPETMVNALVSTDTVGFDGQTGSVKLLVEKDFVCIDNTMEEDQSDNYPNPNLTC</sequence>
<name>A0A0G3M5R7_CHRGL</name>
<dbReference type="InterPro" id="IPR053825">
    <property type="entry name" value="DUF7009"/>
</dbReference>
<dbReference type="Pfam" id="PF22668">
    <property type="entry name" value="DUF7009"/>
    <property type="match status" value="1"/>
</dbReference>
<accession>A0A0G3M5R7</accession>
<dbReference type="EMBL" id="CP009928">
    <property type="protein sequence ID" value="AKK73965.1"/>
    <property type="molecule type" value="Genomic_DNA"/>
</dbReference>